<dbReference type="AlphaFoldDB" id="A0A942T178"/>
<dbReference type="EMBL" id="JAGYPE020000056">
    <property type="protein sequence ID" value="MCH6268434.1"/>
    <property type="molecule type" value="Genomic_DNA"/>
</dbReference>
<keyword evidence="1" id="KW-0472">Membrane</keyword>
<evidence type="ECO:0000256" key="1">
    <source>
        <dbReference type="SAM" id="Phobius"/>
    </source>
</evidence>
<evidence type="ECO:0000313" key="2">
    <source>
        <dbReference type="EMBL" id="MBS4184365.1"/>
    </source>
</evidence>
<sequence length="180" mass="20372">MKKILKRLSKIQWVLIIVAVLAAGYYLFNGSLPFQKADVTMKEQKAKSGETVIQIEDADVSQIAVEFPMDMSETAIMDAIHKMSHQKVIANKKWGAIPLTKERVERLLEIVNAHPAKYENASLYIAILNRWEKGEFSRIDTDHNAIWNLQGGTIGKATGVLSLDEEKKYIEANFNIKVKQ</sequence>
<keyword evidence="1" id="KW-0812">Transmembrane</keyword>
<dbReference type="RefSeq" id="WP_213144250.1">
    <property type="nucleotide sequence ID" value="NZ_JAGYPE020000056.1"/>
</dbReference>
<keyword evidence="1" id="KW-1133">Transmembrane helix</keyword>
<gene>
    <name evidence="3" type="ORF">KHB02_023145</name>
    <name evidence="2" type="ORF">KHB02_23505</name>
</gene>
<name>A0A942T178_9BACI</name>
<dbReference type="InterPro" id="IPR046208">
    <property type="entry name" value="DUF6241"/>
</dbReference>
<evidence type="ECO:0000313" key="4">
    <source>
        <dbReference type="Proteomes" id="UP000677265"/>
    </source>
</evidence>
<organism evidence="2">
    <name type="scientific">Neobacillus citreus</name>
    <dbReference type="NCBI Taxonomy" id="2833578"/>
    <lineage>
        <taxon>Bacteria</taxon>
        <taxon>Bacillati</taxon>
        <taxon>Bacillota</taxon>
        <taxon>Bacilli</taxon>
        <taxon>Bacillales</taxon>
        <taxon>Bacillaceae</taxon>
        <taxon>Neobacillus</taxon>
    </lineage>
</organism>
<protein>
    <submittedName>
        <fullName evidence="3">DUF6241 domain-containing protein</fullName>
    </submittedName>
</protein>
<dbReference type="Pfam" id="PF19754">
    <property type="entry name" value="DUF6241"/>
    <property type="match status" value="1"/>
</dbReference>
<proteinExistence type="predicted"/>
<keyword evidence="4" id="KW-1185">Reference proteome</keyword>
<comment type="caution">
    <text evidence="2">The sequence shown here is derived from an EMBL/GenBank/DDBJ whole genome shotgun (WGS) entry which is preliminary data.</text>
</comment>
<dbReference type="EMBL" id="JAGYPE010000004">
    <property type="protein sequence ID" value="MBS4184365.1"/>
    <property type="molecule type" value="Genomic_DNA"/>
</dbReference>
<dbReference type="Proteomes" id="UP000677265">
    <property type="component" value="Unassembled WGS sequence"/>
</dbReference>
<reference evidence="2" key="1">
    <citation type="submission" date="2021-05" db="EMBL/GenBank/DDBJ databases">
        <title>Novel Bacillus species.</title>
        <authorList>
            <person name="Liu G."/>
        </authorList>
    </citation>
    <scope>NUCLEOTIDE SEQUENCE</scope>
    <source>
        <strain evidence="2 4">FJAT-50051</strain>
    </source>
</reference>
<feature type="transmembrane region" description="Helical" evidence="1">
    <location>
        <begin position="12"/>
        <end position="28"/>
    </location>
</feature>
<evidence type="ECO:0000313" key="3">
    <source>
        <dbReference type="EMBL" id="MCH6268434.1"/>
    </source>
</evidence>
<accession>A0A942T178</accession>